<accession>A0A6G7B1Q8</accession>
<dbReference type="InterPro" id="IPR000905">
    <property type="entry name" value="Gcp-like_dom"/>
</dbReference>
<organism evidence="2 3">
    <name type="scientific">Lactobacillus iners</name>
    <dbReference type="NCBI Taxonomy" id="147802"/>
    <lineage>
        <taxon>Bacteria</taxon>
        <taxon>Bacillati</taxon>
        <taxon>Bacillota</taxon>
        <taxon>Bacilli</taxon>
        <taxon>Lactobacillales</taxon>
        <taxon>Lactobacillaceae</taxon>
        <taxon>Lactobacillus</taxon>
    </lineage>
</organism>
<sequence>MKVLSITTATDHLSVALTDGEQIIAEKNELGMHNHAERLDPLIDELLKQNQLTLQEIDRFAVAQGPGSYTGLRISITTAKMFASILNKPLVGVSTLKALAQGVTSNREILISELDARNLNFFAGVYLKEDGQLKQLLADGHYNLSKLLDKVAQLELDYPIVFVGSDIANYKSEIEAFFSPSQYRQAAAEENILHATNIGKLAVDEIAQDPDLFLPRYLRRTQAEMDWHRKTGKDFASDSEYVEEV</sequence>
<dbReference type="Pfam" id="PF00814">
    <property type="entry name" value="TsaD"/>
    <property type="match status" value="1"/>
</dbReference>
<dbReference type="InterPro" id="IPR043129">
    <property type="entry name" value="ATPase_NBD"/>
</dbReference>
<dbReference type="InterPro" id="IPR022496">
    <property type="entry name" value="T6A_TsaB"/>
</dbReference>
<dbReference type="AlphaFoldDB" id="A0A6G7B1Q8"/>
<name>A0A6G7B1Q8_9LACO</name>
<dbReference type="GO" id="GO:0002949">
    <property type="term" value="P:tRNA threonylcarbamoyladenosine modification"/>
    <property type="evidence" value="ECO:0007669"/>
    <property type="project" value="InterPro"/>
</dbReference>
<dbReference type="PANTHER" id="PTHR11735">
    <property type="entry name" value="TRNA N6-ADENOSINE THREONYLCARBAMOYLTRANSFERASE"/>
    <property type="match status" value="1"/>
</dbReference>
<proteinExistence type="predicted"/>
<dbReference type="Proteomes" id="UP000501676">
    <property type="component" value="Chromosome"/>
</dbReference>
<evidence type="ECO:0000313" key="3">
    <source>
        <dbReference type="Proteomes" id="UP000501676"/>
    </source>
</evidence>
<keyword evidence="2" id="KW-0808">Transferase</keyword>
<dbReference type="NCBIfam" id="TIGR03725">
    <property type="entry name" value="T6A_YeaZ"/>
    <property type="match status" value="1"/>
</dbReference>
<dbReference type="SUPFAM" id="SSF53067">
    <property type="entry name" value="Actin-like ATPase domain"/>
    <property type="match status" value="1"/>
</dbReference>
<dbReference type="Gene3D" id="3.30.420.40">
    <property type="match status" value="2"/>
</dbReference>
<dbReference type="PANTHER" id="PTHR11735:SF11">
    <property type="entry name" value="TRNA THREONYLCARBAMOYLADENOSINE BIOSYNTHESIS PROTEIN TSAB"/>
    <property type="match status" value="1"/>
</dbReference>
<dbReference type="RefSeq" id="WP_006728910.1">
    <property type="nucleotide sequence ID" value="NZ_CP045664.1"/>
</dbReference>
<evidence type="ECO:0000313" key="2">
    <source>
        <dbReference type="EMBL" id="QIH23450.1"/>
    </source>
</evidence>
<dbReference type="GO" id="GO:0005829">
    <property type="term" value="C:cytosol"/>
    <property type="evidence" value="ECO:0007669"/>
    <property type="project" value="TreeGrafter"/>
</dbReference>
<gene>
    <name evidence="2" type="primary">tsaB</name>
    <name evidence="2" type="ORF">G6Z83_01545</name>
</gene>
<protein>
    <submittedName>
        <fullName evidence="2">tRNA (Adenosine(37)-N6)-threonylcarbamoyltransferase complex dimerization subunit type 1 TsaB</fullName>
    </submittedName>
</protein>
<reference evidence="2 3" key="1">
    <citation type="submission" date="2020-02" db="EMBL/GenBank/DDBJ databases">
        <title>Complete genome sequences of six Lactobacillus iners strains isolated from the human vagina.</title>
        <authorList>
            <person name="France M.T."/>
            <person name="Rutt L."/>
            <person name="Narina S."/>
            <person name="Arbaugh S."/>
            <person name="Humphrys M.S."/>
            <person name="Ma B."/>
            <person name="Hayward M.R."/>
            <person name="Relman D."/>
            <person name="Kwon D.S."/>
            <person name="Ravel J."/>
        </authorList>
    </citation>
    <scope>NUCLEOTIDE SEQUENCE [LARGE SCALE GENOMIC DNA]</scope>
    <source>
        <strain evidence="2 3">C0210C1</strain>
    </source>
</reference>
<evidence type="ECO:0000259" key="1">
    <source>
        <dbReference type="Pfam" id="PF00814"/>
    </source>
</evidence>
<dbReference type="GO" id="GO:0016740">
    <property type="term" value="F:transferase activity"/>
    <property type="evidence" value="ECO:0007669"/>
    <property type="project" value="UniProtKB-KW"/>
</dbReference>
<feature type="domain" description="Gcp-like" evidence="1">
    <location>
        <begin position="32"/>
        <end position="227"/>
    </location>
</feature>
<dbReference type="CDD" id="cd24032">
    <property type="entry name" value="ASKHA_NBD_TsaB"/>
    <property type="match status" value="1"/>
</dbReference>
<dbReference type="EMBL" id="CP049228">
    <property type="protein sequence ID" value="QIH23450.1"/>
    <property type="molecule type" value="Genomic_DNA"/>
</dbReference>